<keyword evidence="1" id="KW-0963">Cytoplasm</keyword>
<name>F2BGA1_9NEIS</name>
<dbReference type="GO" id="GO:0005737">
    <property type="term" value="C:cytoplasm"/>
    <property type="evidence" value="ECO:0007669"/>
    <property type="project" value="UniProtKB-SubCell"/>
</dbReference>
<dbReference type="GO" id="GO:0006744">
    <property type="term" value="P:ubiquinone biosynthetic process"/>
    <property type="evidence" value="ECO:0007669"/>
    <property type="project" value="UniProtKB-UniRule"/>
</dbReference>
<keyword evidence="3" id="KW-1185">Reference proteome</keyword>
<keyword evidence="1" id="KW-0831">Ubiquinone biosynthesis</keyword>
<dbReference type="InterPro" id="IPR007475">
    <property type="entry name" value="UbiK"/>
</dbReference>
<evidence type="ECO:0000313" key="3">
    <source>
        <dbReference type="Proteomes" id="UP000004105"/>
    </source>
</evidence>
<dbReference type="STRING" id="267212.GCA_001063965_00890"/>
<evidence type="ECO:0000256" key="1">
    <source>
        <dbReference type="HAMAP-Rule" id="MF_02216"/>
    </source>
</evidence>
<dbReference type="AlphaFoldDB" id="F2BGA1"/>
<accession>F2BGA1</accession>
<dbReference type="PANTHER" id="PTHR38040">
    <property type="entry name" value="UBIQUINONE BIOSYNTHESIS ACCESSORY FACTOR UBIK"/>
    <property type="match status" value="1"/>
</dbReference>
<reference evidence="2 3" key="1">
    <citation type="submission" date="2011-02" db="EMBL/GenBank/DDBJ databases">
        <authorList>
            <person name="Muzny D."/>
            <person name="Qin X."/>
            <person name="Deng J."/>
            <person name="Jiang H."/>
            <person name="Liu Y."/>
            <person name="Qu J."/>
            <person name="Song X.-Z."/>
            <person name="Zhang L."/>
            <person name="Thornton R."/>
            <person name="Coyle M."/>
            <person name="Francisco L."/>
            <person name="Jackson L."/>
            <person name="Javaid M."/>
            <person name="Korchina V."/>
            <person name="Kovar C."/>
            <person name="Mata R."/>
            <person name="Mathew T."/>
            <person name="Ngo R."/>
            <person name="Nguyen L."/>
            <person name="Nguyen N."/>
            <person name="Okwuonu G."/>
            <person name="Ongeri F."/>
            <person name="Pham C."/>
            <person name="Simmons D."/>
            <person name="Wilczek-Boney K."/>
            <person name="Hale W."/>
            <person name="Jakkamsetti A."/>
            <person name="Pham P."/>
            <person name="Ruth R."/>
            <person name="San Lucas F."/>
            <person name="Warren J."/>
            <person name="Zhang J."/>
            <person name="Zhao Z."/>
            <person name="Zhou C."/>
            <person name="Zhu D."/>
            <person name="Lee S."/>
            <person name="Bess C."/>
            <person name="Blankenburg K."/>
            <person name="Forbes L."/>
            <person name="Fu Q."/>
            <person name="Gubbala S."/>
            <person name="Hirani K."/>
            <person name="Jayaseelan J.C."/>
            <person name="Lara F."/>
            <person name="Munidasa M."/>
            <person name="Palculict T."/>
            <person name="Patil S."/>
            <person name="Pu L.-L."/>
            <person name="Saada N."/>
            <person name="Tang L."/>
            <person name="Weissenberger G."/>
            <person name="Zhu Y."/>
            <person name="Hemphill L."/>
            <person name="Shang Y."/>
            <person name="Youmans B."/>
            <person name="Ayvaz T."/>
            <person name="Ross M."/>
            <person name="Santibanez J."/>
            <person name="Aqrawi P."/>
            <person name="Gross S."/>
            <person name="Joshi V."/>
            <person name="Fowler G."/>
            <person name="Nazareth L."/>
            <person name="Reid J."/>
            <person name="Worley K."/>
            <person name="Petrosino J."/>
            <person name="Highlander S."/>
            <person name="Gibbs R."/>
        </authorList>
    </citation>
    <scope>NUCLEOTIDE SEQUENCE [LARGE SCALE GENOMIC DNA]</scope>
    <source>
        <strain evidence="2 3">ATCC BAA-1200</strain>
    </source>
</reference>
<comment type="function">
    <text evidence="1">Required for efficient ubiquinone (coenzyme Q) biosynthesis. UbiK is probably an accessory factor of Ubi enzymes and facilitates ubiquinone biosynthesis by acting as an assembly factor, a targeting factor, or both.</text>
</comment>
<proteinExistence type="inferred from homology"/>
<protein>
    <recommendedName>
        <fullName evidence="1">Ubiquinone biosynthesis accessory factor UbiK</fullName>
    </recommendedName>
</protein>
<comment type="caution">
    <text evidence="2">The sequence shown here is derived from an EMBL/GenBank/DDBJ whole genome shotgun (WGS) entry which is preliminary data.</text>
</comment>
<evidence type="ECO:0000313" key="2">
    <source>
        <dbReference type="EMBL" id="EGF06798.1"/>
    </source>
</evidence>
<gene>
    <name evidence="1" type="primary">ubiK</name>
    <name evidence="2" type="ORF">HMPREF9123_2758</name>
</gene>
<comment type="pathway">
    <text evidence="1">Cofactor biosynthesis; ubiquinone biosynthesis.</text>
</comment>
<sequence length="156" mass="16742">MESGDCSKFAQFGKHYQEKSGVSPSETPPHAFSDGLSSPAGFCLPPVSLYNAASFATHVIYKETAMFGSTVLEEISSRISETIANSPAKDVEKNIKAMLGSAFGKMDLVTREEFDIQQQVLVKTRTKLADLEARLARLEAAQPQEAAAQADGAQAV</sequence>
<dbReference type="Proteomes" id="UP000004105">
    <property type="component" value="Unassembled WGS sequence"/>
</dbReference>
<dbReference type="EMBL" id="AFAY01000054">
    <property type="protein sequence ID" value="EGF06798.1"/>
    <property type="molecule type" value="Genomic_DNA"/>
</dbReference>
<dbReference type="HOGENOM" id="CLU_1684687_0_0_4"/>
<comment type="subcellular location">
    <subcellularLocation>
        <location evidence="1">Cytoplasm</location>
    </subcellularLocation>
</comment>
<comment type="similarity">
    <text evidence="1">Belongs to the UbiK family.</text>
</comment>
<dbReference type="UniPathway" id="UPA00232"/>
<dbReference type="PANTHER" id="PTHR38040:SF1">
    <property type="entry name" value="UBIQUINONE BIOSYNTHESIS ACCESSORY FACTOR UBIK"/>
    <property type="match status" value="1"/>
</dbReference>
<organism evidence="2 3">
    <name type="scientific">Neisseria bacilliformis ATCC BAA-1200</name>
    <dbReference type="NCBI Taxonomy" id="888742"/>
    <lineage>
        <taxon>Bacteria</taxon>
        <taxon>Pseudomonadati</taxon>
        <taxon>Pseudomonadota</taxon>
        <taxon>Betaproteobacteria</taxon>
        <taxon>Neisseriales</taxon>
        <taxon>Neisseriaceae</taxon>
        <taxon>Neisseria</taxon>
    </lineage>
</organism>
<dbReference type="Pfam" id="PF04380">
    <property type="entry name" value="BMFP"/>
    <property type="match status" value="1"/>
</dbReference>
<dbReference type="HAMAP" id="MF_02216">
    <property type="entry name" value="UbiK"/>
    <property type="match status" value="1"/>
</dbReference>